<gene>
    <name evidence="12" type="ORF">CPELLU_LOCUS14363</name>
</gene>
<keyword evidence="7 9" id="KW-0560">Oxidoreductase</keyword>
<protein>
    <recommendedName>
        <fullName evidence="9">3-hydroxy-3-methylglutaryl coenzyme A reductase</fullName>
        <shortName evidence="9">HMG-CoA reductase</shortName>
        <ecNumber evidence="9">1.1.1.34</ecNumber>
    </recommendedName>
</protein>
<dbReference type="InterPro" id="IPR002202">
    <property type="entry name" value="HMG_CoA_Rdtase"/>
</dbReference>
<evidence type="ECO:0000256" key="9">
    <source>
        <dbReference type="RuleBase" id="RU361219"/>
    </source>
</evidence>
<dbReference type="GO" id="GO:0006696">
    <property type="term" value="P:ergosterol biosynthetic process"/>
    <property type="evidence" value="ECO:0007669"/>
    <property type="project" value="TreeGrafter"/>
</dbReference>
<organism evidence="12 13">
    <name type="scientific">Cetraspora pellucida</name>
    <dbReference type="NCBI Taxonomy" id="1433469"/>
    <lineage>
        <taxon>Eukaryota</taxon>
        <taxon>Fungi</taxon>
        <taxon>Fungi incertae sedis</taxon>
        <taxon>Mucoromycota</taxon>
        <taxon>Glomeromycotina</taxon>
        <taxon>Glomeromycetes</taxon>
        <taxon>Diversisporales</taxon>
        <taxon>Gigasporaceae</taxon>
        <taxon>Cetraspora</taxon>
    </lineage>
</organism>
<feature type="transmembrane region" description="Helical" evidence="9">
    <location>
        <begin position="264"/>
        <end position="283"/>
    </location>
</feature>
<dbReference type="SUPFAM" id="SSF56542">
    <property type="entry name" value="Substrate-binding domain of HMG-CoA reductase"/>
    <property type="match status" value="1"/>
</dbReference>
<evidence type="ECO:0000256" key="4">
    <source>
        <dbReference type="ARBA" id="ARBA00022824"/>
    </source>
</evidence>
<evidence type="ECO:0000256" key="1">
    <source>
        <dbReference type="ARBA" id="ARBA00004477"/>
    </source>
</evidence>
<reference evidence="12" key="1">
    <citation type="submission" date="2021-06" db="EMBL/GenBank/DDBJ databases">
        <authorList>
            <person name="Kallberg Y."/>
            <person name="Tangrot J."/>
            <person name="Rosling A."/>
        </authorList>
    </citation>
    <scope>NUCLEOTIDE SEQUENCE</scope>
    <source>
        <strain evidence="12">FL966</strain>
    </source>
</reference>
<dbReference type="InterPro" id="IPR004554">
    <property type="entry name" value="HMG_CoA_Rdtase_eu_arc"/>
</dbReference>
<evidence type="ECO:0000256" key="2">
    <source>
        <dbReference type="ARBA" id="ARBA00007661"/>
    </source>
</evidence>
<accession>A0A9N9IP95</accession>
<dbReference type="GO" id="GO:0004420">
    <property type="term" value="F:hydroxymethylglutaryl-CoA reductase (NADPH) activity"/>
    <property type="evidence" value="ECO:0007669"/>
    <property type="project" value="UniProtKB-EC"/>
</dbReference>
<dbReference type="PROSITE" id="PS00318">
    <property type="entry name" value="HMG_COA_REDUCTASE_2"/>
    <property type="match status" value="1"/>
</dbReference>
<dbReference type="CDD" id="cd00643">
    <property type="entry name" value="HMG-CoA_reductase_classI"/>
    <property type="match status" value="1"/>
</dbReference>
<evidence type="ECO:0000256" key="8">
    <source>
        <dbReference type="ARBA" id="ARBA00023136"/>
    </source>
</evidence>
<comment type="caution">
    <text evidence="12">The sequence shown here is derived from an EMBL/GenBank/DDBJ whole genome shotgun (WGS) entry which is preliminary data.</text>
</comment>
<keyword evidence="5 9" id="KW-0521">NADP</keyword>
<dbReference type="PROSITE" id="PS01192">
    <property type="entry name" value="HMG_COA_REDUCTASE_3"/>
    <property type="match status" value="1"/>
</dbReference>
<keyword evidence="6 9" id="KW-1133">Transmembrane helix</keyword>
<evidence type="ECO:0000256" key="3">
    <source>
        <dbReference type="ARBA" id="ARBA00022692"/>
    </source>
</evidence>
<dbReference type="InterPro" id="IPR023076">
    <property type="entry name" value="HMG_CoA_Rdtase_CS"/>
</dbReference>
<dbReference type="InterPro" id="IPR009029">
    <property type="entry name" value="HMG_CoA_Rdtase_sub-bd_dom_sf"/>
</dbReference>
<dbReference type="Gene3D" id="3.30.70.420">
    <property type="entry name" value="Hydroxymethylglutaryl-CoA reductase, class I/II, NAD/NADP-binding domain"/>
    <property type="match status" value="1"/>
</dbReference>
<evidence type="ECO:0000256" key="10">
    <source>
        <dbReference type="SAM" id="MobiDB-lite"/>
    </source>
</evidence>
<feature type="transmembrane region" description="Helical" evidence="9">
    <location>
        <begin position="24"/>
        <end position="44"/>
    </location>
</feature>
<dbReference type="PANTHER" id="PTHR10572">
    <property type="entry name" value="3-HYDROXY-3-METHYLGLUTARYL-COENZYME A REDUCTASE"/>
    <property type="match status" value="1"/>
</dbReference>
<feature type="transmembrane region" description="Helical" evidence="9">
    <location>
        <begin position="354"/>
        <end position="376"/>
    </location>
</feature>
<dbReference type="PROSITE" id="PS50156">
    <property type="entry name" value="SSD"/>
    <property type="match status" value="1"/>
</dbReference>
<dbReference type="PROSITE" id="PS50065">
    <property type="entry name" value="HMG_COA_REDUCTASE_4"/>
    <property type="match status" value="1"/>
</dbReference>
<feature type="transmembrane region" description="Helical" evidence="9">
    <location>
        <begin position="535"/>
        <end position="555"/>
    </location>
</feature>
<dbReference type="InterPro" id="IPR023074">
    <property type="entry name" value="HMG_CoA_Rdtase_cat_sf"/>
</dbReference>
<dbReference type="InterPro" id="IPR000731">
    <property type="entry name" value="SSD"/>
</dbReference>
<proteinExistence type="inferred from homology"/>
<name>A0A9N9IP95_9GLOM</name>
<dbReference type="EMBL" id="CAJVQA010016901">
    <property type="protein sequence ID" value="CAG8745700.1"/>
    <property type="molecule type" value="Genomic_DNA"/>
</dbReference>
<evidence type="ECO:0000313" key="13">
    <source>
        <dbReference type="Proteomes" id="UP000789759"/>
    </source>
</evidence>
<dbReference type="FunFam" id="3.30.70.420:FF:000001">
    <property type="entry name" value="3-hydroxy-3-methylglutaryl coenzyme A reductase"/>
    <property type="match status" value="1"/>
</dbReference>
<evidence type="ECO:0000256" key="7">
    <source>
        <dbReference type="ARBA" id="ARBA00023002"/>
    </source>
</evidence>
<evidence type="ECO:0000259" key="11">
    <source>
        <dbReference type="PROSITE" id="PS50156"/>
    </source>
</evidence>
<sequence>MLSSTIKWLLNSAARQSSRNPFETIVFCLIIASITYASLFRSLIESDFFKQEIDLVQIISYPNTNEFVFLSKRDSISQASRIRLNQVIINTQLDEPDTSILPHQQSIIQKNLESLTRLQELAEKEIYVSDGTNKLYYNDDLCYKFPGDSSCFSLTYASEINVTRPFCQPSSFVPLTDVNCDASTIILNYILNADGPYLAYTDAWVDNIVDLRVGQLASTGKRPYASAKKGSFAWFAFAITICVLSNGFFAFASAFLTIKLFGVTVNPILLSEATPFLIITVGFEKPFALTKAVLTATPTSQIEDSRSVTIPFNNVMTGVTEEGPKIVRDYFIEIGVLFIGAVSGVTGLQEFSFLAGFILLYDCVFLFTFYTAALALKLELKRIRKVLSTEKMVERDELPSSPTNLIFMPLQDNSAETEDAKKFDNPIISRMIGFVVMHVMNFCTTLHTDDVSSALQIMKTDPYYNPTTIPILDVILSQHRSSPKASLPLIVDVASPIIFRAVPSDVIGSQTFIKAFYKIFDTILNYWSLYVRDSVLSPLIFIGLIFSIVLNGYLLNTYNQSKTNEKTSDSVASPSTSNIASRDAPIENLDSHNNDLIIDPKSPTEYVNVPKSLDNDLRIDSRPPTECVNIPKSLDNDLRIDPRPPTECVNIPKSLDNDLKIGPRSPTECLDSSKSPDLSDPTIMSDEDILLLISNGKISPYNLEKILKNNERAVKIRRAFISRSSITKTLESSALPIEGFDYSKVMGTCCENVIGYIPIPLGIAGPLKIDDELFHIPMATTEGCLVASTSRGCKAINGGGGAKTVVTQDLMARGPCVEFPNIIQAGKAKNWLENDGNDIIKLAFNSTSRFARLKKLKVAVAGKLLFIRFSTTTGDAMGMNMISKGCEKALKVMNEHFPDMQIISVSGNYCTDKKPAAINWIDGRGKSVIAETIIPGDVVKKVLKTSVEALVKLNISKNLVGSAIAGSVGGFNAHAANIVTAMYIATGQDPAQNVESSNCITLMEAIDNPVTNTKDLHLTCTMPSIEVGTVGGGTILGPQSAVLEMLGVKGPHPTNPGENAKKLARIICASVMAGELSLCAALAAGHLVKSHMTHNRATVGHSNPHGISNATTIPHCSGIGNISNSNTSIPGSCLNS</sequence>
<feature type="region of interest" description="Disordered" evidence="10">
    <location>
        <begin position="564"/>
        <end position="594"/>
    </location>
</feature>
<dbReference type="NCBIfam" id="TIGR00533">
    <property type="entry name" value="HMG_CoA_R_NADP"/>
    <property type="match status" value="1"/>
</dbReference>
<dbReference type="AlphaFoldDB" id="A0A9N9IP95"/>
<dbReference type="Pfam" id="PF00368">
    <property type="entry name" value="HMG-CoA_red"/>
    <property type="match status" value="1"/>
</dbReference>
<dbReference type="GO" id="GO:0005789">
    <property type="term" value="C:endoplasmic reticulum membrane"/>
    <property type="evidence" value="ECO:0007669"/>
    <property type="project" value="UniProtKB-SubCell"/>
</dbReference>
<dbReference type="GO" id="GO:0008299">
    <property type="term" value="P:isoprenoid biosynthetic process"/>
    <property type="evidence" value="ECO:0007669"/>
    <property type="project" value="InterPro"/>
</dbReference>
<dbReference type="GO" id="GO:0015936">
    <property type="term" value="P:coenzyme A metabolic process"/>
    <property type="evidence" value="ECO:0007669"/>
    <property type="project" value="InterPro"/>
</dbReference>
<comment type="catalytic activity">
    <reaction evidence="9">
        <text>(R)-mevalonate + 2 NADP(+) + CoA = (3S)-3-hydroxy-3-methylglutaryl-CoA + 2 NADPH + 2 H(+)</text>
        <dbReference type="Rhea" id="RHEA:15989"/>
        <dbReference type="ChEBI" id="CHEBI:15378"/>
        <dbReference type="ChEBI" id="CHEBI:36464"/>
        <dbReference type="ChEBI" id="CHEBI:43074"/>
        <dbReference type="ChEBI" id="CHEBI:57287"/>
        <dbReference type="ChEBI" id="CHEBI:57783"/>
        <dbReference type="ChEBI" id="CHEBI:58349"/>
        <dbReference type="EC" id="1.1.1.34"/>
    </reaction>
</comment>
<dbReference type="Proteomes" id="UP000789759">
    <property type="component" value="Unassembled WGS sequence"/>
</dbReference>
<dbReference type="InterPro" id="IPR009023">
    <property type="entry name" value="HMG_CoA_Rdtase_NAD(P)-bd_sf"/>
</dbReference>
<dbReference type="FunFam" id="1.10.3270.10:FF:000001">
    <property type="entry name" value="3-hydroxy-3-methylglutaryl coenzyme A reductase"/>
    <property type="match status" value="1"/>
</dbReference>
<dbReference type="EC" id="1.1.1.34" evidence="9"/>
<dbReference type="Gene3D" id="3.90.770.10">
    <property type="entry name" value="3-hydroxy-3-methylglutaryl-coenzyme A Reductase, Chain A, domain 2"/>
    <property type="match status" value="1"/>
</dbReference>
<feature type="compositionally biased region" description="Polar residues" evidence="10">
    <location>
        <begin position="569"/>
        <end position="580"/>
    </location>
</feature>
<dbReference type="Pfam" id="PF12349">
    <property type="entry name" value="Sterol-sensing"/>
    <property type="match status" value="1"/>
</dbReference>
<dbReference type="FunFam" id="3.90.770.10:FF:000001">
    <property type="entry name" value="3-hydroxy-3-methylglutaryl coenzyme A reductase"/>
    <property type="match status" value="1"/>
</dbReference>
<evidence type="ECO:0000256" key="6">
    <source>
        <dbReference type="ARBA" id="ARBA00022989"/>
    </source>
</evidence>
<dbReference type="InterPro" id="IPR023282">
    <property type="entry name" value="HMG_CoA_Rdtase_N"/>
</dbReference>
<dbReference type="SUPFAM" id="SSF55035">
    <property type="entry name" value="NAD-binding domain of HMG-CoA reductase"/>
    <property type="match status" value="1"/>
</dbReference>
<comment type="subcellular location">
    <subcellularLocation>
        <location evidence="1 9">Endoplasmic reticulum membrane</location>
        <topology evidence="1 9">Multi-pass membrane protein</topology>
    </subcellularLocation>
</comment>
<evidence type="ECO:0000256" key="5">
    <source>
        <dbReference type="ARBA" id="ARBA00022857"/>
    </source>
</evidence>
<feature type="transmembrane region" description="Helical" evidence="9">
    <location>
        <begin position="330"/>
        <end position="348"/>
    </location>
</feature>
<dbReference type="PROSITE" id="PS00066">
    <property type="entry name" value="HMG_COA_REDUCTASE_1"/>
    <property type="match status" value="1"/>
</dbReference>
<keyword evidence="4 9" id="KW-0256">Endoplasmic reticulum</keyword>
<dbReference type="PANTHER" id="PTHR10572:SF24">
    <property type="entry name" value="3-HYDROXY-3-METHYLGLUTARYL-COENZYME A REDUCTASE"/>
    <property type="match status" value="1"/>
</dbReference>
<dbReference type="InterPro" id="IPR053958">
    <property type="entry name" value="HMGCR/SNAP/NPC1-like_SSD"/>
</dbReference>
<comment type="similarity">
    <text evidence="2 9">Belongs to the HMG-CoA reductase family.</text>
</comment>
<dbReference type="GO" id="GO:0005778">
    <property type="term" value="C:peroxisomal membrane"/>
    <property type="evidence" value="ECO:0007669"/>
    <property type="project" value="TreeGrafter"/>
</dbReference>
<feature type="domain" description="SSD" evidence="11">
    <location>
        <begin position="248"/>
        <end position="376"/>
    </location>
</feature>
<dbReference type="OrthoDB" id="310654at2759"/>
<keyword evidence="8 9" id="KW-0472">Membrane</keyword>
<dbReference type="Gene3D" id="1.10.3270.10">
    <property type="entry name" value="HMGR, N-terminal domain"/>
    <property type="match status" value="1"/>
</dbReference>
<feature type="transmembrane region" description="Helical" evidence="9">
    <location>
        <begin position="232"/>
        <end position="258"/>
    </location>
</feature>
<evidence type="ECO:0000313" key="12">
    <source>
        <dbReference type="EMBL" id="CAG8745700.1"/>
    </source>
</evidence>
<keyword evidence="13" id="KW-1185">Reference proteome</keyword>
<dbReference type="PRINTS" id="PR00071">
    <property type="entry name" value="HMGCOARDTASE"/>
</dbReference>
<comment type="pathway">
    <text evidence="9">Metabolic intermediate biosynthesis; (R)-mevalonate biosynthesis; (R)-mevalonate from acetyl-CoA: step 3/3.</text>
</comment>
<keyword evidence="3 9" id="KW-0812">Transmembrane</keyword>